<dbReference type="PROSITE" id="PS00330">
    <property type="entry name" value="HEMOLYSIN_CALCIUM"/>
    <property type="match status" value="6"/>
</dbReference>
<dbReference type="Proteomes" id="UP001243420">
    <property type="component" value="Chromosome"/>
</dbReference>
<dbReference type="Pfam" id="PF07196">
    <property type="entry name" value="Flagellin_IN"/>
    <property type="match status" value="1"/>
</dbReference>
<protein>
    <submittedName>
        <fullName evidence="7">Calcium-binding protein</fullName>
    </submittedName>
</protein>
<evidence type="ECO:0000256" key="1">
    <source>
        <dbReference type="ARBA" id="ARBA00004365"/>
    </source>
</evidence>
<evidence type="ECO:0000256" key="3">
    <source>
        <dbReference type="ARBA" id="ARBA00022525"/>
    </source>
</evidence>
<evidence type="ECO:0000259" key="6">
    <source>
        <dbReference type="PROSITE" id="PS50222"/>
    </source>
</evidence>
<sequence length="6133" mass="631924">MKDFAFDGPIKSSGDGSGKSSLLRASSAAAILTKPRKRPSSERLDVEAMEPRILLSADPIISLGGALTAITLDLDGDDLVATDDSDSSEIDRWALNSLSTITVEGTAADESLTLGDLMLGGAGAPVVIFESGEGTDTFTRPTGSLSEWIDPDLLLDVADVHDAIEDGMGQLGGLLRGLSEAGDFAAQFPFVGGSTILGQAEVTIGAALDLFEWIDATRAEMLSLIDDASATAGDFAGDLAGLSKSVKGLGPALLSPKVVADFDATGAIDDFNIDVEVETTDGTVFTAAVAVNVPTGESVYDAIAAGVAEDFSAVDDIASRLRLDAPEGGRLAFQVTADDVAAVRVTTAAGDDIATLFGFTSSATELVRDEITSRLSGLGDLGLALTDVALGLSTAGDVVFDFALTGARQTDFDVDLGANIDAVGLELQATAKLGVGAVLEASFVAGTSGVTGRIESLGIGAEVEATLDATATLGILEGTLTGDLAANAGLQSATGTVAFDGTTAGADLLTALTPSVTGADYDFTADTITLGGTAGLSGTLDLTAKTGVPGLAGSLQFVFSDGDLFDGIAPDVSFDANSDFLDFNDFSPEDLVGVLADFIVWLDDASQSSLLSEIEIPFIAGGLSQIADIAGVVSDLLLYDRGGDGVKDGDNKLVTDLNTALSNIGLGRYFEFRGDGSTLTTAILDDDIDEVVFDDDLGGILIGLNSAPIGDLTGKFAAITAAIATRVTLRKNGATVAEGTLELTPDALSDNTGLGDDVSRLIDRFNTPTFDSVQDFIRLINDVIPTGSVNYDMDEDRLTFDLDLTKALFAVELDTSFDLNLGDIAELTSDSRLVLTGTGDLQFGLGIDLTPNPSQPGDLPSDTGDLEPNTLLSALDVEAKDAPAISGTAVPPAVATLEFTVNGATVTLADQDLRVTTSDLVDAINAQLTGVTVSADPTGKLVFTADVDTDTVTLGVADTDPAIAILGINDGQSAVGSVKAARAVAPAVGVSPSDIVLNLTLDGMAYTVTIPAADTLAVEGGATKTLNRNIVDLAADLGNALALAEDAGGATVDLTNRIAADYQGGVLVLTLIDDTLSAADFSVAAAPELGFEAAVANNDDLLIRLDDDSVVGVDLSAATSLGDVIAAMQAAVPGLVVEITPDDPDTPEDESGKSLRVTYDQGGVLLRAIEGTNGSDAATQLGIAGTDTNIVPAEGESETPDGVITGSAIGGVQLSDRFFLHGDDLSEIGSLTFEAEAGRLLNDLRVFGAGDVIYSATLDLTDWIGTTIKLTGVGNLEADSFTIDAIVDVDLDGDGTDDAQGVRLSGVVGTAGQGGGQGILQTGVVAEAMLGFIGADLTGEANFAAKATLGLNTSQGSVAEDDIVTVGELIEALGNGAAPLDILAIPQIEFKDGASDFGGADLSLSLKTGSAGFDAISSQLLGGSASVPLEIDILALGDPFLGTRFETFGGLTVTGPDSFTVGQDVTDILAVGADLRFSDGAGLVFDATISELTEDAGTTTVTVEDFRIVEGAAQGLDLQTGTIDDVTLRPSVGTNFSGIDPSAILSDGFGNFGINEILDALILVTDFLAEFESFEFLDTDIPVLNQSLRDLLAMADDLRDFVNELRANPAGSLQFLEDALNDAIGLSSATLGEAFALATGEVDPGDIQAFEIGFEEVDGKDLLTFSLNIGTLFSDSVNVGFADLGFGDIFDDLGLDGIVDFSGSAGLAANAGVFMTLAFGVDLNTVTDSDTPIGDALFLLDETGLEATLGVAGEDLAFNASLGPLALAIQNNGAEKAYVAINAGAELAATFTDYVALSDLSVGDAFSITGNQSGAFGTVEGVLPVFFPSDSNYIGAIRVGNAITEDSEGNAVGNQGDLANIANLTVVSDAAGLDAAVGDSAVIIDISDLVSFLTGFDLSELSIFDNIRLATDGFDQILGLLGENLFGTLSQLNLPLVGSAFADAADFIGDFREGFIGDFRVAIDNIEDAAEDFTDPDLNLISNLIFDLLGPDGLNLLQALEDADLTDGPDTAGDYIALDAEALADVLFNGAAPSTADIFWAFTLGQKILPANLRNIDLGFDIGIPGLGLESDAEMDLDLEWSLELGFGLSAVDGFYLDVSSQDELEFTATATPRGEITGKLGFLGLTAKTDDVGRDLDGDLENEITQLLARISMDVTDGVADNANDDTGRLGLAEFGQIGLNLNIYAEAAAMLDLTLGISNELLGGNSSSGFPSIMADFEFLWQLDQTYVLIGDGQSGDLGQALSEGMKYLAFNSVQLDVGEYLTDVLGPIVEKVAEVTEPLQPLIDFLTAPIPLIDTFGVNLTMLDIAATAGKVDPRLIRAIADVISLINTINELSSAEGLMVPIGDFVIFDTISGAGGSNPFSDGFSGKSTFEQKKSNGSLKTQDTKASLNQQASGGNKSASTMNKLLANGAFAFPILTDPTQVFGLLMGNPATLVTYDLAPLVAEFEKKFFFSIFGPLGVSLGLQIEFTADFAFGYDTIGIQKFVDTGFRNPLLLLNGLYVSDRANADGTGADVPELRFLGGITAAAELNLGVASAGVAGGLFIEILFDLFDPDNDGRVRLNELESNFTNQLRAPTDGEKLLAPLAIFDVSGEIFARLFAFLKIDLGLFEINKQFDLVNPITLLTFDIDFFRPPIVASEAPNGDLVLNTGRFAAERLLGNTNDFGETINIEKVGLAANGNILVDIWGDFGPDSPTVDNKFRYEIAPGATLVVDGGIGDDRVFLHNWRGDEVHFDIRGGAGNDRIEFLGSSGALATTRYNILDGGAGRDTIIGSSASDHLTGGAGDDSLGGGGGNDLLFGDAGEIRELVISAEARATDGRDTLFGGAGDDIIIGGGNSDNLSGEGGRDLILGDGGVIAFDSGDPLKTVGAVAALHRGGVTDVDGAGAKDTIFGGSGQDVIFGAEGDDNIDGQGDSDIIFGGEGFDTIAGGEGNNLIFGDTGRILSSLTGNDADGFLANLTAITDATNVNTLTPRLAVGASGASDVITAGGSKDIIFAGMGNDTVRAGGGDDLVLGEGGADSLMGEDGNDDLRGGGQGDFLDGGEGNDSLDGGTGPDAVFGRGGEDVILVTKGSDTLNGGDGGDTYRVNLAGGTTSSEIGLVDSGLDAADVDILEINGTDRDDRFLIRADASGANAFVAMLNGDFNAERVNYGKTLERIIVNGGGGDDLFASDDTAAEMTLNGGAGADQFQIGQLFRTARNVNVDNGGIDTGIDAEDFYMTLQTTRGFLSNGISFPMTINGGIGDDSFVIYYNKAVLQLNGDAGDDLFEVRAFALAGSSEPARERTDLTGGAGADTMRYAVSAPVNINGGDGFDTLIVIGTEFGDDFVITDEGVFGAGLNVNFVNIENLIVDGGEGDDRFFLQSTKSSVFTQLFGGLGSDTFNASGATPPVVSNDLRGHSGIIAHSMESSDARYDGQKVFGVSANVGDNEQAFAIVTQTQGSTIVDEGDSVGDLYSIVLTRAPSRDVEVVVGAPLPSPDGRNQGRYAFRVDSDATGATVKSDGSAVTLVFTADNWNVAQEVKVIADGVRQELPGALFTRGDLAGQANTPVDFNFDDAAFEGQTNGVVTHSFKSGQNVVGNVGTVSAAGGSAITVAKAPFGTLTADDLLGRQITISEGPGFGQSRFVTGVTDNGGTLTFDLDRDWTTGDVPTTDSAFILRVDDALTGVVGTVVEIPAEARFDDRATLTANTNDGSPLTFGDPDSLIGRELEIIGGTGAGQKLLILGNTATELTLNGVFDVDPGADSVFRIKLYDGLQARSVEVTINDNDTPGLIVDQTWTLDGAGAVVADDNTITTVIEGADGDQTDERDAMKLRLNQALAAGQQFTLTLDYDSTQIELYKVGGPYDTPLTELAFDATNALSGFDIEVRATDDTKREGAHNALIRFGFVPNFTSASASAESLTLDIPGSAPVTSIGLGQVPTAIASLTIDGIPLVEGVDFELVPNSGTVVFLDPAGQPTERAGIIAATYSYAVPTFATAFAESVLVTISDDDAPTMLLRETGGSTDVIEGGKTDTYELVLTGQPSDTVEVDLTELITKTTKTGGIRHDLVQLQITGITRDGVTVPITEVDALDPSGNQVFDSGGNVVTKVMASFDADNWDVPLIITVAAVDDAVFDGGDTKVFAPGPATLAGILGPVLTDGAGGSGSTAGLRAPLMLPGEINVKPAIGEADIANDAASPTVTIDRSDLTDAVLTELRLRLPGTGAGLATDDEIAELVGKTLEITGAENAPSVTDQFRLIIAAEINPDGTVTFTLNEAYELATDAEGVPTESFDGVVGYAITSESLNFFVDETQAIDVLFVNDDDSLADSSGLLSSNRLSGLNMGPDVIIGGRERLGGITFGNLEVLDITLGAGYNDFEIIGTPTRADGGQVWTILRTGDEIVDINQPGVRAGDTVTADLHDAERELASGSAIALELPELGNGFRNVLTLDAGFDATGYSGQILRILDAGGAVLGERWITGGAGNQLFVDAPFDGLDLVAGWAIVDPADGALAVELQGGDDLFDGASSTLDLIVFGGAGSDIITTGTGDDVVLGDTGRVDFVAPVDYTDDAGAIVTRLGQSPEVILGLATAPFAPGVLTGNQILPVPDRSTGRADDPFETGDTGLIGLFVDINNGTGFLEEPRLITDNDASSMTIAPDFSVTLDATSGFRISTLPEDQTDLVRWGKGMVLAIADDDGGDDLIVTGAGDDLAMGGEGDDSITAGTGSDLVFGDLGRAEYDYASPILSAPEIGATVETILTRAVSVEQARGGDDLIRGNAGSDTIIGGAGGDAIHGNDEVNGAPELDGDDVILGDNGIVEQAGGVPTRIGTLDATGSFFADDLISGGAGGDVILGGLGGDTIHGDHVAGFETTLDAADIIFGDNGEIVFDLTLATPVPGSFDRDLLQTVRSTAPTQGGDDVITSSLYEDTILGGAGDDTIDAGQVDNLADVVLGDHGEITFAGTGEYGTDARTDRTGIVSFNFGSDKRRDQDTSVFEAAGVDTSASTLPAPRSAGWINLQEAAATFGDNELEIVRDDASNILAGVKLSWRAVDADGETQRNRNGLHRDIDVEGPGGDQRLFEGFMTADRGDTIEVQIDGLDGHYESYDIYVYLDADSANTDRAIDTQRKITLGGQTFFVDDPQDSDFAGTYQRVEAGTPGIGNYVVATGLSGGSQTITVSVEGENPDRPRSPATIAGIQIVGRGYAIDTVESTALEVGGDDEIATGGGNDLVFGGAGSDLIRTYGDADMGALDADAVIGDNGKAVLVLRNPLAPELRTIETLDAPGPQANDDSIATGNGEDAVLGGLGSDVIDTGDRGPHDGVDGAATGTDVTTVSINFGAGVVNGLVDDQAGFVADDDWNNFTNAQESTRDLELRNQRDANFEGPGVDQQRSTARPTREAEVLTTAEGITLTVGQNLDDRRPRGVEVEAHDELKPDTENGRIFNGYISARNNAVLGVDVANIQQAVGTDPYDVYLYIDAEDRDAFTDAAARLITLVTASGTTSLEAADPEGFTFTGEFLAYDPANPDRPANVVIFRDVVGDSFSLRIEAGFEETRPGVFRADRDTPGLAGLQIVGGADKGAVIQQSDTDSDRVIGDQGVMQLFAGRVVEMEAASTGAAVADDLIATGADGDIVIGGDGADTIRGEAGDDVIAGDNAHAVLNGGEAAGLKLGQWAAEEVSRSQDAADGFSAYGGHYFGDFFDDYGTNGGYGGQEGRNFDPFRVPGLHLVDVGTGGDDVIAGEGDDDWAWGGAGNDTYVFEGEALGDDKIVEAGFLGQGTGYGRSFQNFDAGNYYGVDGGYWDPFDGEPPVRNAIGRNDVVVAGPLGLPNDAGDRIDLSGLAGPAEIDLGDMRWQVINGLVAGGEHMLSLQLFNGSAFEDVIGTEFDDDLEGNDRNNLIMGLGGADDINGVNGANVLSGGDGDDRISAGRVQFLFDGSGGRDSRSDPADNVIFGGAGDDQIRGGVGDDLIDGGEGDDLVNGSRGGDLILGQDGDDRLRGDTRSGAVVLGGLGEDRLRDRDDTRSGGFTREEGLVPPAIGGGGDPTREELVAPRVAAFAAEAARPDLVSTLSLADFGLQPAALVLPTGALLIGSLDPATKLAALLPPEDGLDPAAAPADPDEVLVFDERVGEMITREEAMLLDAAYGEGGATWPVAAQ</sequence>
<dbReference type="Gene3D" id="2.160.20.160">
    <property type="match status" value="1"/>
</dbReference>
<organism evidence="7 8">
    <name type="scientific">Jannaschia ovalis</name>
    <dbReference type="NCBI Taxonomy" id="3038773"/>
    <lineage>
        <taxon>Bacteria</taxon>
        <taxon>Pseudomonadati</taxon>
        <taxon>Pseudomonadota</taxon>
        <taxon>Alphaproteobacteria</taxon>
        <taxon>Rhodobacterales</taxon>
        <taxon>Roseobacteraceae</taxon>
        <taxon>Jannaschia</taxon>
    </lineage>
</organism>
<evidence type="ECO:0000256" key="4">
    <source>
        <dbReference type="ARBA" id="ARBA00023143"/>
    </source>
</evidence>
<dbReference type="InterPro" id="IPR011049">
    <property type="entry name" value="Serralysin-like_metalloprot_C"/>
</dbReference>
<dbReference type="InterPro" id="IPR053786">
    <property type="entry name" value="LEPRxLL_CS"/>
</dbReference>
<evidence type="ECO:0000313" key="8">
    <source>
        <dbReference type="Proteomes" id="UP001243420"/>
    </source>
</evidence>
<evidence type="ECO:0000256" key="5">
    <source>
        <dbReference type="SAM" id="MobiDB-lite"/>
    </source>
</evidence>
<gene>
    <name evidence="7" type="ORF">P8627_08845</name>
</gene>
<dbReference type="InterPro" id="IPR001343">
    <property type="entry name" value="Hemolysn_Ca-bd"/>
</dbReference>
<dbReference type="InterPro" id="IPR050557">
    <property type="entry name" value="RTX_toxin/Mannuronan_C5-epim"/>
</dbReference>
<dbReference type="PANTHER" id="PTHR38340">
    <property type="entry name" value="S-LAYER PROTEIN"/>
    <property type="match status" value="1"/>
</dbReference>
<dbReference type="InterPro" id="IPR018511">
    <property type="entry name" value="Hemolysin-typ_Ca-bd_CS"/>
</dbReference>
<comment type="subcellular location">
    <subcellularLocation>
        <location evidence="1">Bacterial flagellum</location>
    </subcellularLocation>
    <subcellularLocation>
        <location evidence="2">Secreted</location>
    </subcellularLocation>
</comment>
<feature type="compositionally biased region" description="Polar residues" evidence="5">
    <location>
        <begin position="2379"/>
        <end position="2400"/>
    </location>
</feature>
<name>A0ABY8L710_9RHOB</name>
<feature type="compositionally biased region" description="Gly residues" evidence="5">
    <location>
        <begin position="3035"/>
        <end position="3047"/>
    </location>
</feature>
<feature type="compositionally biased region" description="Basic and acidic residues" evidence="5">
    <location>
        <begin position="5991"/>
        <end position="6008"/>
    </location>
</feature>
<dbReference type="PANTHER" id="PTHR38340:SF1">
    <property type="entry name" value="S-LAYER PROTEIN"/>
    <property type="match status" value="1"/>
</dbReference>
<dbReference type="EMBL" id="CP122537">
    <property type="protein sequence ID" value="WGH77167.1"/>
    <property type="molecule type" value="Genomic_DNA"/>
</dbReference>
<dbReference type="Pfam" id="PF00353">
    <property type="entry name" value="HemolysinCabind"/>
    <property type="match status" value="16"/>
</dbReference>
<dbReference type="InterPro" id="IPR002048">
    <property type="entry name" value="EF_hand_dom"/>
</dbReference>
<feature type="region of interest" description="Disordered" evidence="5">
    <location>
        <begin position="3019"/>
        <end position="3058"/>
    </location>
</feature>
<dbReference type="PRINTS" id="PR00313">
    <property type="entry name" value="CABNDNGRPT"/>
</dbReference>
<evidence type="ECO:0000256" key="2">
    <source>
        <dbReference type="ARBA" id="ARBA00004613"/>
    </source>
</evidence>
<feature type="region of interest" description="Disordered" evidence="5">
    <location>
        <begin position="1"/>
        <end position="22"/>
    </location>
</feature>
<feature type="compositionally biased region" description="Low complexity" evidence="5">
    <location>
        <begin position="11"/>
        <end position="22"/>
    </location>
</feature>
<proteinExistence type="predicted"/>
<dbReference type="InterPro" id="IPR010810">
    <property type="entry name" value="Flagellin_hook_IN_motif"/>
</dbReference>
<dbReference type="NCBIfam" id="NF012209">
    <property type="entry name" value="LEPR-8K"/>
    <property type="match status" value="1"/>
</dbReference>
<dbReference type="Gene3D" id="2.150.10.10">
    <property type="entry name" value="Serralysin-like metalloprotease, C-terminal"/>
    <property type="match status" value="5"/>
</dbReference>
<dbReference type="RefSeq" id="WP_279963741.1">
    <property type="nucleotide sequence ID" value="NZ_CP122537.1"/>
</dbReference>
<keyword evidence="4" id="KW-0975">Bacterial flagellum</keyword>
<evidence type="ECO:0000313" key="7">
    <source>
        <dbReference type="EMBL" id="WGH77167.1"/>
    </source>
</evidence>
<feature type="domain" description="EF-hand" evidence="6">
    <location>
        <begin position="2542"/>
        <end position="2577"/>
    </location>
</feature>
<dbReference type="SUPFAM" id="SSF51120">
    <property type="entry name" value="beta-Roll"/>
    <property type="match status" value="7"/>
</dbReference>
<feature type="region of interest" description="Disordered" evidence="5">
    <location>
        <begin position="2375"/>
        <end position="2400"/>
    </location>
</feature>
<dbReference type="PROSITE" id="PS50222">
    <property type="entry name" value="EF_HAND_2"/>
    <property type="match status" value="1"/>
</dbReference>
<reference evidence="7 8" key="1">
    <citation type="submission" date="2023-04" db="EMBL/GenBank/DDBJ databases">
        <title>Jannaschia ovalis sp. nov., a marine bacterium isolated from sea tidal flat.</title>
        <authorList>
            <person name="Kwon D.Y."/>
            <person name="Kim J.-J."/>
        </authorList>
    </citation>
    <scope>NUCLEOTIDE SEQUENCE [LARGE SCALE GENOMIC DNA]</scope>
    <source>
        <strain evidence="7 8">GRR-S6-38</strain>
    </source>
</reference>
<feature type="region of interest" description="Disordered" evidence="5">
    <location>
        <begin position="5991"/>
        <end position="6019"/>
    </location>
</feature>
<accession>A0ABY8L710</accession>
<keyword evidence="8" id="KW-1185">Reference proteome</keyword>
<keyword evidence="3" id="KW-0964">Secreted</keyword>